<feature type="domain" description="CpXC" evidence="1">
    <location>
        <begin position="16"/>
        <end position="92"/>
    </location>
</feature>
<keyword evidence="3" id="KW-1185">Reference proteome</keyword>
<dbReference type="InterPro" id="IPR025682">
    <property type="entry name" value="CpXC_dom"/>
</dbReference>
<name>A0A160T9T2_9CHLR</name>
<proteinExistence type="predicted"/>
<dbReference type="EMBL" id="LN890656">
    <property type="protein sequence ID" value="CUS05820.1"/>
    <property type="molecule type" value="Genomic_DNA"/>
</dbReference>
<reference evidence="2" key="1">
    <citation type="submission" date="2016-01" db="EMBL/GenBank/DDBJ databases">
        <authorList>
            <person name="Mcilroy J.S."/>
            <person name="Karst M S."/>
            <person name="Albertsen M."/>
        </authorList>
    </citation>
    <scope>NUCLEOTIDE SEQUENCE</scope>
    <source>
        <strain evidence="2">Cfx-K</strain>
    </source>
</reference>
<dbReference type="AlphaFoldDB" id="A0A160T9T2"/>
<evidence type="ECO:0000313" key="2">
    <source>
        <dbReference type="EMBL" id="CUS05820.1"/>
    </source>
</evidence>
<sequence>MSQLPDFSHAEPAELACRACGGAVAGAVWVIVDVAARPDLSARLRTGTLHELICPACGHAATVNAPLLLLRAGAEPPLLFSPARGDDRERDEEQAVGLVGLLRAHMGAAWRDEWLARGLIGAPREALPALLGDDPALVARLAQAVAAGDSDSDYDNDSESDMPSTTRRALGEILSALAAEGVRVTTPEELGRALDERPMLKARLARAMGGGGG</sequence>
<dbReference type="Pfam" id="PF14353">
    <property type="entry name" value="CpXC"/>
    <property type="match status" value="1"/>
</dbReference>
<organism evidence="2 3">
    <name type="scientific">Candidatus Promineifilum breve</name>
    <dbReference type="NCBI Taxonomy" id="1806508"/>
    <lineage>
        <taxon>Bacteria</taxon>
        <taxon>Bacillati</taxon>
        <taxon>Chloroflexota</taxon>
        <taxon>Ardenticatenia</taxon>
        <taxon>Candidatus Promineifilales</taxon>
        <taxon>Candidatus Promineifilaceae</taxon>
        <taxon>Candidatus Promineifilum</taxon>
    </lineage>
</organism>
<protein>
    <recommendedName>
        <fullName evidence="1">CpXC domain-containing protein</fullName>
    </recommendedName>
</protein>
<dbReference type="RefSeq" id="WP_095045182.1">
    <property type="nucleotide sequence ID" value="NZ_LN890656.1"/>
</dbReference>
<dbReference type="KEGG" id="pbf:CFX0092_B0286"/>
<gene>
    <name evidence="2" type="ORF">CFX0092_B0286</name>
</gene>
<dbReference type="OrthoDB" id="9811034at2"/>
<evidence type="ECO:0000259" key="1">
    <source>
        <dbReference type="Pfam" id="PF14353"/>
    </source>
</evidence>
<accession>A0A160T9T2</accession>
<evidence type="ECO:0000313" key="3">
    <source>
        <dbReference type="Proteomes" id="UP000215027"/>
    </source>
</evidence>
<dbReference type="Proteomes" id="UP000215027">
    <property type="component" value="Chromosome II"/>
</dbReference>